<sequence>MTHQPCVATAVGPCVCVCVSERPWLEVRVGEGEGQEGAAVLQCPPSTSGHFKMWQYLRWPLEDAVFARIVRDQTAYAPRTVGPCSHSDTLTRALTQTKTYALAHEVSGCVPDAAEGSHKRWSGLRRPRVRSHL</sequence>
<feature type="compositionally biased region" description="Basic residues" evidence="1">
    <location>
        <begin position="119"/>
        <end position="133"/>
    </location>
</feature>
<proteinExistence type="predicted"/>
<protein>
    <submittedName>
        <fullName evidence="2">Uncharacterized protein</fullName>
    </submittedName>
</protein>
<evidence type="ECO:0000313" key="2">
    <source>
        <dbReference type="EMBL" id="TNN65567.1"/>
    </source>
</evidence>
<comment type="caution">
    <text evidence="2">The sequence shown here is derived from an EMBL/GenBank/DDBJ whole genome shotgun (WGS) entry which is preliminary data.</text>
</comment>
<organism evidence="2 3">
    <name type="scientific">Liparis tanakae</name>
    <name type="common">Tanaka's snailfish</name>
    <dbReference type="NCBI Taxonomy" id="230148"/>
    <lineage>
        <taxon>Eukaryota</taxon>
        <taxon>Metazoa</taxon>
        <taxon>Chordata</taxon>
        <taxon>Craniata</taxon>
        <taxon>Vertebrata</taxon>
        <taxon>Euteleostomi</taxon>
        <taxon>Actinopterygii</taxon>
        <taxon>Neopterygii</taxon>
        <taxon>Teleostei</taxon>
        <taxon>Neoteleostei</taxon>
        <taxon>Acanthomorphata</taxon>
        <taxon>Eupercaria</taxon>
        <taxon>Perciformes</taxon>
        <taxon>Cottioidei</taxon>
        <taxon>Cottales</taxon>
        <taxon>Liparidae</taxon>
        <taxon>Liparis</taxon>
    </lineage>
</organism>
<evidence type="ECO:0000256" key="1">
    <source>
        <dbReference type="SAM" id="MobiDB-lite"/>
    </source>
</evidence>
<dbReference type="EMBL" id="SRLO01000233">
    <property type="protein sequence ID" value="TNN65567.1"/>
    <property type="molecule type" value="Genomic_DNA"/>
</dbReference>
<gene>
    <name evidence="2" type="ORF">EYF80_024245</name>
</gene>
<feature type="region of interest" description="Disordered" evidence="1">
    <location>
        <begin position="114"/>
        <end position="133"/>
    </location>
</feature>
<dbReference type="Proteomes" id="UP000314294">
    <property type="component" value="Unassembled WGS sequence"/>
</dbReference>
<keyword evidence="3" id="KW-1185">Reference proteome</keyword>
<name>A0A4Z2HIF6_9TELE</name>
<dbReference type="AlphaFoldDB" id="A0A4Z2HIF6"/>
<reference evidence="2 3" key="1">
    <citation type="submission" date="2019-03" db="EMBL/GenBank/DDBJ databases">
        <title>First draft genome of Liparis tanakae, snailfish: a comprehensive survey of snailfish specific genes.</title>
        <authorList>
            <person name="Kim W."/>
            <person name="Song I."/>
            <person name="Jeong J.-H."/>
            <person name="Kim D."/>
            <person name="Kim S."/>
            <person name="Ryu S."/>
            <person name="Song J.Y."/>
            <person name="Lee S.K."/>
        </authorList>
    </citation>
    <scope>NUCLEOTIDE SEQUENCE [LARGE SCALE GENOMIC DNA]</scope>
    <source>
        <tissue evidence="2">Muscle</tissue>
    </source>
</reference>
<evidence type="ECO:0000313" key="3">
    <source>
        <dbReference type="Proteomes" id="UP000314294"/>
    </source>
</evidence>
<accession>A0A4Z2HIF6</accession>